<keyword evidence="3" id="KW-1185">Reference proteome</keyword>
<reference evidence="2 3" key="1">
    <citation type="journal article" date="2018" name="Front. Plant Sci.">
        <title>Red Clover (Trifolium pratense) and Zigzag Clover (T. medium) - A Picture of Genomic Similarities and Differences.</title>
        <authorList>
            <person name="Dluhosova J."/>
            <person name="Istvanek J."/>
            <person name="Nedelnik J."/>
            <person name="Repkova J."/>
        </authorList>
    </citation>
    <scope>NUCLEOTIDE SEQUENCE [LARGE SCALE GENOMIC DNA]</scope>
    <source>
        <strain evidence="3">cv. 10/8</strain>
        <tissue evidence="2">Leaf</tissue>
    </source>
</reference>
<evidence type="ECO:0000313" key="3">
    <source>
        <dbReference type="Proteomes" id="UP000265520"/>
    </source>
</evidence>
<comment type="caution">
    <text evidence="2">The sequence shown here is derived from an EMBL/GenBank/DDBJ whole genome shotgun (WGS) entry which is preliminary data.</text>
</comment>
<feature type="non-terminal residue" evidence="2">
    <location>
        <position position="1"/>
    </location>
</feature>
<dbReference type="AlphaFoldDB" id="A0A392UCI1"/>
<evidence type="ECO:0000313" key="2">
    <source>
        <dbReference type="EMBL" id="MCI70404.1"/>
    </source>
</evidence>
<protein>
    <submittedName>
        <fullName evidence="2">Uncharacterized protein</fullName>
    </submittedName>
</protein>
<sequence length="40" mass="4492">AQPPKALALDESNARRTLNQLFSPRRGNCRSFPFPSHTLP</sequence>
<organism evidence="2 3">
    <name type="scientific">Trifolium medium</name>
    <dbReference type="NCBI Taxonomy" id="97028"/>
    <lineage>
        <taxon>Eukaryota</taxon>
        <taxon>Viridiplantae</taxon>
        <taxon>Streptophyta</taxon>
        <taxon>Embryophyta</taxon>
        <taxon>Tracheophyta</taxon>
        <taxon>Spermatophyta</taxon>
        <taxon>Magnoliopsida</taxon>
        <taxon>eudicotyledons</taxon>
        <taxon>Gunneridae</taxon>
        <taxon>Pentapetalae</taxon>
        <taxon>rosids</taxon>
        <taxon>fabids</taxon>
        <taxon>Fabales</taxon>
        <taxon>Fabaceae</taxon>
        <taxon>Papilionoideae</taxon>
        <taxon>50 kb inversion clade</taxon>
        <taxon>NPAAA clade</taxon>
        <taxon>Hologalegina</taxon>
        <taxon>IRL clade</taxon>
        <taxon>Trifolieae</taxon>
        <taxon>Trifolium</taxon>
    </lineage>
</organism>
<accession>A0A392UCI1</accession>
<evidence type="ECO:0000256" key="1">
    <source>
        <dbReference type="SAM" id="MobiDB-lite"/>
    </source>
</evidence>
<proteinExistence type="predicted"/>
<dbReference type="Proteomes" id="UP000265520">
    <property type="component" value="Unassembled WGS sequence"/>
</dbReference>
<dbReference type="EMBL" id="LXQA010775292">
    <property type="protein sequence ID" value="MCI70404.1"/>
    <property type="molecule type" value="Genomic_DNA"/>
</dbReference>
<feature type="region of interest" description="Disordered" evidence="1">
    <location>
        <begin position="19"/>
        <end position="40"/>
    </location>
</feature>
<name>A0A392UCI1_9FABA</name>